<accession>A0ABR3FHH1</accession>
<dbReference type="EMBL" id="JBAHYK010000363">
    <property type="protein sequence ID" value="KAL0574807.1"/>
    <property type="molecule type" value="Genomic_DNA"/>
</dbReference>
<dbReference type="SUPFAM" id="SSF51197">
    <property type="entry name" value="Clavaminate synthase-like"/>
    <property type="match status" value="1"/>
</dbReference>
<evidence type="ECO:0000313" key="4">
    <source>
        <dbReference type="Proteomes" id="UP001465976"/>
    </source>
</evidence>
<feature type="compositionally biased region" description="Low complexity" evidence="1">
    <location>
        <begin position="580"/>
        <end position="599"/>
    </location>
</feature>
<dbReference type="PROSITE" id="PS51184">
    <property type="entry name" value="JMJC"/>
    <property type="match status" value="1"/>
</dbReference>
<dbReference type="Proteomes" id="UP001465976">
    <property type="component" value="Unassembled WGS sequence"/>
</dbReference>
<evidence type="ECO:0000259" key="2">
    <source>
        <dbReference type="PROSITE" id="PS51184"/>
    </source>
</evidence>
<comment type="caution">
    <text evidence="3">The sequence shown here is derived from an EMBL/GenBank/DDBJ whole genome shotgun (WGS) entry which is preliminary data.</text>
</comment>
<evidence type="ECO:0000256" key="1">
    <source>
        <dbReference type="SAM" id="MobiDB-lite"/>
    </source>
</evidence>
<feature type="region of interest" description="Disordered" evidence="1">
    <location>
        <begin position="564"/>
        <end position="633"/>
    </location>
</feature>
<feature type="compositionally biased region" description="Polar residues" evidence="1">
    <location>
        <begin position="520"/>
        <end position="529"/>
    </location>
</feature>
<feature type="compositionally biased region" description="Basic and acidic residues" evidence="1">
    <location>
        <begin position="618"/>
        <end position="633"/>
    </location>
</feature>
<sequence>MRQAHDKTIVPTKDADDVIVKVSLKDALLQGERVNACKPLNFLDIPGYGDFHCDVHLASDLYSYKQTLAHPRLHYPIPMDNIWHIVATKDVYTPLHMDAEGTAVTILVEVGAKLVFMLVPSSLDISEASKIYYSLDIDQDVAQSWTTPLANGQPVNIVGWQVQGVLLRPGDMLVMPPGMYHFVYTLEPSICHGRHFFCSSTIRQTCWALFHSFVLGRTITNTDHTKNRTSLVRLIAFWHKEFVEREWTPDAEQDDDSVHMPQWATMTGAIDFLTLSNVFELGAVLWLETYNGDKADTQHITEYELARKLSRDIFDRYTKLFELRVIDRTNNHHIRSPQVWHDVRQSFLVQQMSCLLRHSQLAQSRNFAEVPSPEHITNAMAIQFQSTGEVGKRAWDRFACVKEARELEPTLFPIPRNCDSYEWTYHGHTENPYIFQFSSRDGSVHNDTEWSTVQEQVDALEHLEQTQDEEYKTGDSSETSSDGSLSEGATESDLEEGSEYDIEDNGVGYHPSCSPDRGLENQSPESDSMQFEGEGSDADSVLSLETWMYRNTRSMDSATIVEKESPGQVNDPAPAIVDAPSVKTSPISSSPSSHGTSNTLNSAHLPITGTSNIGKRMHTGENTKDQNKRQKTQ</sequence>
<protein>
    <recommendedName>
        <fullName evidence="2">JmjC domain-containing protein</fullName>
    </recommendedName>
</protein>
<proteinExistence type="predicted"/>
<evidence type="ECO:0000313" key="3">
    <source>
        <dbReference type="EMBL" id="KAL0574807.1"/>
    </source>
</evidence>
<name>A0ABR3FHH1_9AGAR</name>
<organism evidence="3 4">
    <name type="scientific">Marasmius crinis-equi</name>
    <dbReference type="NCBI Taxonomy" id="585013"/>
    <lineage>
        <taxon>Eukaryota</taxon>
        <taxon>Fungi</taxon>
        <taxon>Dikarya</taxon>
        <taxon>Basidiomycota</taxon>
        <taxon>Agaricomycotina</taxon>
        <taxon>Agaricomycetes</taxon>
        <taxon>Agaricomycetidae</taxon>
        <taxon>Agaricales</taxon>
        <taxon>Marasmiineae</taxon>
        <taxon>Marasmiaceae</taxon>
        <taxon>Marasmius</taxon>
    </lineage>
</organism>
<feature type="region of interest" description="Disordered" evidence="1">
    <location>
        <begin position="465"/>
        <end position="538"/>
    </location>
</feature>
<feature type="domain" description="JmjC" evidence="2">
    <location>
        <begin position="59"/>
        <end position="213"/>
    </location>
</feature>
<gene>
    <name evidence="3" type="ORF">V5O48_007164</name>
</gene>
<reference evidence="3 4" key="1">
    <citation type="submission" date="2024-02" db="EMBL/GenBank/DDBJ databases">
        <title>A draft genome for the cacao thread blight pathogen Marasmius crinis-equi.</title>
        <authorList>
            <person name="Cohen S.P."/>
            <person name="Baruah I.K."/>
            <person name="Amoako-Attah I."/>
            <person name="Bukari Y."/>
            <person name="Meinhardt L.W."/>
            <person name="Bailey B.A."/>
        </authorList>
    </citation>
    <scope>NUCLEOTIDE SEQUENCE [LARGE SCALE GENOMIC DNA]</scope>
    <source>
        <strain evidence="3 4">GH-76</strain>
    </source>
</reference>
<feature type="compositionally biased region" description="Low complexity" evidence="1">
    <location>
        <begin position="476"/>
        <end position="487"/>
    </location>
</feature>
<feature type="compositionally biased region" description="Basic and acidic residues" evidence="1">
    <location>
        <begin position="465"/>
        <end position="475"/>
    </location>
</feature>
<dbReference type="Gene3D" id="2.60.120.650">
    <property type="entry name" value="Cupin"/>
    <property type="match status" value="1"/>
</dbReference>
<feature type="compositionally biased region" description="Acidic residues" evidence="1">
    <location>
        <begin position="490"/>
        <end position="504"/>
    </location>
</feature>
<keyword evidence="4" id="KW-1185">Reference proteome</keyword>
<dbReference type="InterPro" id="IPR003347">
    <property type="entry name" value="JmjC_dom"/>
</dbReference>